<dbReference type="STRING" id="1423815.FC27_GL001276"/>
<evidence type="ECO:0000256" key="3">
    <source>
        <dbReference type="ARBA" id="ARBA00022679"/>
    </source>
</evidence>
<dbReference type="Proteomes" id="UP000051647">
    <property type="component" value="Unassembled WGS sequence"/>
</dbReference>
<evidence type="ECO:0000259" key="14">
    <source>
        <dbReference type="Pfam" id="PF08544"/>
    </source>
</evidence>
<dbReference type="GO" id="GO:0000287">
    <property type="term" value="F:magnesium ion binding"/>
    <property type="evidence" value="ECO:0007669"/>
    <property type="project" value="UniProtKB-UniRule"/>
</dbReference>
<dbReference type="NCBIfam" id="NF003705">
    <property type="entry name" value="PRK05322.1"/>
    <property type="match status" value="1"/>
</dbReference>
<dbReference type="FunFam" id="3.30.230.10:FF:000017">
    <property type="entry name" value="Galactokinase"/>
    <property type="match status" value="1"/>
</dbReference>
<dbReference type="SUPFAM" id="SSF55060">
    <property type="entry name" value="GHMP Kinase, C-terminal domain"/>
    <property type="match status" value="1"/>
</dbReference>
<evidence type="ECO:0000256" key="2">
    <source>
        <dbReference type="ARBA" id="ARBA00022490"/>
    </source>
</evidence>
<keyword evidence="8 11" id="KW-0460">Magnesium</keyword>
<dbReference type="PROSITE" id="PS00627">
    <property type="entry name" value="GHMP_KINASES_ATP"/>
    <property type="match status" value="1"/>
</dbReference>
<feature type="binding site" evidence="11">
    <location>
        <begin position="52"/>
        <end position="55"/>
    </location>
    <ligand>
        <name>substrate</name>
    </ligand>
</feature>
<evidence type="ECO:0000259" key="13">
    <source>
        <dbReference type="Pfam" id="PF00288"/>
    </source>
</evidence>
<keyword evidence="10 11" id="KW-0119">Carbohydrate metabolism</keyword>
<gene>
    <name evidence="11" type="primary">galK</name>
    <name evidence="16" type="ORF">FC27_GL001276</name>
</gene>
<dbReference type="PRINTS" id="PR00473">
    <property type="entry name" value="GALCTOKINASE"/>
</dbReference>
<dbReference type="InterPro" id="IPR014721">
    <property type="entry name" value="Ribsml_uS5_D2-typ_fold_subgr"/>
</dbReference>
<dbReference type="Pfam" id="PF00288">
    <property type="entry name" value="GHMP_kinases_N"/>
    <property type="match status" value="1"/>
</dbReference>
<evidence type="ECO:0000256" key="8">
    <source>
        <dbReference type="ARBA" id="ARBA00022842"/>
    </source>
</evidence>
<feature type="binding site" evidence="11">
    <location>
        <begin position="143"/>
        <end position="149"/>
    </location>
    <ligand>
        <name>ATP</name>
        <dbReference type="ChEBI" id="CHEBI:30616"/>
    </ligand>
</feature>
<keyword evidence="4 11" id="KW-0479">Metal-binding</keyword>
<dbReference type="InterPro" id="IPR013750">
    <property type="entry name" value="GHMP_kinase_C_dom"/>
</dbReference>
<evidence type="ECO:0000313" key="16">
    <source>
        <dbReference type="EMBL" id="KRL65775.1"/>
    </source>
</evidence>
<dbReference type="InterPro" id="IPR036554">
    <property type="entry name" value="GHMP_kinase_C_sf"/>
</dbReference>
<dbReference type="InterPro" id="IPR006206">
    <property type="entry name" value="Mevalonate/galactokinase"/>
</dbReference>
<keyword evidence="7 11" id="KW-0067">ATP-binding</keyword>
<dbReference type="Pfam" id="PF10509">
    <property type="entry name" value="GalKase_gal_bdg"/>
    <property type="match status" value="1"/>
</dbReference>
<dbReference type="SUPFAM" id="SSF54211">
    <property type="entry name" value="Ribosomal protein S5 domain 2-like"/>
    <property type="match status" value="1"/>
</dbReference>
<protein>
    <recommendedName>
        <fullName evidence="11 12">Galactokinase</fullName>
        <ecNumber evidence="11 12">2.7.1.6</ecNumber>
    </recommendedName>
    <alternativeName>
        <fullName evidence="11">Galactose kinase</fullName>
    </alternativeName>
</protein>
<dbReference type="Pfam" id="PF08544">
    <property type="entry name" value="GHMP_kinases_C"/>
    <property type="match status" value="1"/>
</dbReference>
<reference evidence="16 17" key="1">
    <citation type="journal article" date="2015" name="Genome Announc.">
        <title>Expanding the biotechnology potential of lactobacilli through comparative genomics of 213 strains and associated genera.</title>
        <authorList>
            <person name="Sun Z."/>
            <person name="Harris H.M."/>
            <person name="McCann A."/>
            <person name="Guo C."/>
            <person name="Argimon S."/>
            <person name="Zhang W."/>
            <person name="Yang X."/>
            <person name="Jeffery I.B."/>
            <person name="Cooney J.C."/>
            <person name="Kagawa T.F."/>
            <person name="Liu W."/>
            <person name="Song Y."/>
            <person name="Salvetti E."/>
            <person name="Wrobel A."/>
            <person name="Rasinkangas P."/>
            <person name="Parkhill J."/>
            <person name="Rea M.C."/>
            <person name="O'Sullivan O."/>
            <person name="Ritari J."/>
            <person name="Douillard F.P."/>
            <person name="Paul Ross R."/>
            <person name="Yang R."/>
            <person name="Briner A.E."/>
            <person name="Felis G.E."/>
            <person name="de Vos W.M."/>
            <person name="Barrangou R."/>
            <person name="Klaenhammer T.R."/>
            <person name="Caufield P.W."/>
            <person name="Cui Y."/>
            <person name="Zhang H."/>
            <person name="O'Toole P.W."/>
        </authorList>
    </citation>
    <scope>NUCLEOTIDE SEQUENCE [LARGE SCALE GENOMIC DNA]</scope>
    <source>
        <strain evidence="16 17">DSM 14857</strain>
    </source>
</reference>
<evidence type="ECO:0000256" key="1">
    <source>
        <dbReference type="ARBA" id="ARBA00006566"/>
    </source>
</evidence>
<dbReference type="GO" id="GO:0005829">
    <property type="term" value="C:cytosol"/>
    <property type="evidence" value="ECO:0007669"/>
    <property type="project" value="TreeGrafter"/>
</dbReference>
<keyword evidence="5 11" id="KW-0547">Nucleotide-binding</keyword>
<dbReference type="PANTHER" id="PTHR10457">
    <property type="entry name" value="MEVALONATE KINASE/GALACTOKINASE"/>
    <property type="match status" value="1"/>
</dbReference>
<dbReference type="InterPro" id="IPR006203">
    <property type="entry name" value="GHMP_knse_ATP-bd_CS"/>
</dbReference>
<evidence type="ECO:0000256" key="10">
    <source>
        <dbReference type="ARBA" id="ARBA00023277"/>
    </source>
</evidence>
<comment type="function">
    <text evidence="11">Catalyzes the transfer of the gamma-phosphate of ATP to D-galactose to form alpha-D-galactose-1-phosphate (Gal-1-P).</text>
</comment>
<accession>A0A0R1S9S0</accession>
<feature type="site" description="Transition state stabilizer" evidence="11">
    <location>
        <position position="46"/>
    </location>
</feature>
<dbReference type="GO" id="GO:0006012">
    <property type="term" value="P:galactose metabolic process"/>
    <property type="evidence" value="ECO:0007669"/>
    <property type="project" value="UniProtKB-UniRule"/>
</dbReference>
<feature type="active site" description="Proton acceptor" evidence="11">
    <location>
        <position position="193"/>
    </location>
</feature>
<dbReference type="GO" id="GO:0005524">
    <property type="term" value="F:ATP binding"/>
    <property type="evidence" value="ECO:0007669"/>
    <property type="project" value="UniProtKB-UniRule"/>
</dbReference>
<feature type="binding site" evidence="11">
    <location>
        <position position="243"/>
    </location>
    <ligand>
        <name>substrate</name>
    </ligand>
</feature>
<evidence type="ECO:0000313" key="17">
    <source>
        <dbReference type="Proteomes" id="UP000051647"/>
    </source>
</evidence>
<dbReference type="InterPro" id="IPR019741">
    <property type="entry name" value="Galactokinase_CS"/>
</dbReference>
<dbReference type="Gene3D" id="3.30.230.10">
    <property type="match status" value="1"/>
</dbReference>
<dbReference type="PATRIC" id="fig|1423815.3.peg.1308"/>
<feature type="binding site" evidence="11">
    <location>
        <position position="86"/>
    </location>
    <ligand>
        <name>ATP</name>
        <dbReference type="ChEBI" id="CHEBI:30616"/>
    </ligand>
</feature>
<feature type="domain" description="Galactokinase N-terminal" evidence="15">
    <location>
        <begin position="27"/>
        <end position="75"/>
    </location>
</feature>
<evidence type="ECO:0000256" key="7">
    <source>
        <dbReference type="ARBA" id="ARBA00022840"/>
    </source>
</evidence>
<organism evidence="16 17">
    <name type="scientific">Companilactobacillus versmoldensis DSM 14857 = KCTC 3814</name>
    <dbReference type="NCBI Taxonomy" id="1423815"/>
    <lineage>
        <taxon>Bacteria</taxon>
        <taxon>Bacillati</taxon>
        <taxon>Bacillota</taxon>
        <taxon>Bacilli</taxon>
        <taxon>Lactobacillales</taxon>
        <taxon>Lactobacillaceae</taxon>
        <taxon>Companilactobacillus</taxon>
    </lineage>
</organism>
<dbReference type="InterPro" id="IPR022963">
    <property type="entry name" value="Galactokinase_bac"/>
</dbReference>
<name>A0A0R1S9S0_9LACO</name>
<dbReference type="FunFam" id="3.30.70.890:FF:000001">
    <property type="entry name" value="Galactokinase"/>
    <property type="match status" value="1"/>
</dbReference>
<proteinExistence type="inferred from homology"/>
<feature type="binding site" evidence="11">
    <location>
        <position position="149"/>
    </location>
    <ligand>
        <name>Mg(2+)</name>
        <dbReference type="ChEBI" id="CHEBI:18420"/>
    </ligand>
</feature>
<feature type="domain" description="GHMP kinase N-terminal" evidence="13">
    <location>
        <begin position="112"/>
        <end position="201"/>
    </location>
</feature>
<dbReference type="InterPro" id="IPR006204">
    <property type="entry name" value="GHMP_kinase_N_dom"/>
</dbReference>
<evidence type="ECO:0000256" key="6">
    <source>
        <dbReference type="ARBA" id="ARBA00022777"/>
    </source>
</evidence>
<feature type="domain" description="GHMP kinase C-terminal" evidence="14">
    <location>
        <begin position="305"/>
        <end position="385"/>
    </location>
</feature>
<dbReference type="InterPro" id="IPR019539">
    <property type="entry name" value="GalKase_N"/>
</dbReference>
<sequence length="407" mass="45405">MFYILTNKTFSKIIGGSKIMQSNELKQEFSKIFDSTPERVFFSPGRINLIGEHTDYNGGHVFPCAISLGTYGVYSARQDTTVRMYSANIPDKGIVTFDINKLDYDKSFGWTNYPKGMIKELVDNGYKIDHGFDLFVHGNLPDGAGLSSSASIELLMGEILKDAFDLDIDQIDLVKAGQKDENNYIGVNSGIMDQFAVGMGKKDQAILLDTNTMDYSYAPVKLGNNVIVIMNTNKRRELQDSKYNERRSECEEALSRLQKGLDIKSLGDLDEHQFDEAAYLINDETLIKRARHAVFENQRAIRATKALANDELETFGHLVTASHVSLHFDYEVTGKELDTLAETSWKQPGVLGARMTGAGFGGCAIAIVNKDKVDDFKKNVGQTYHDTIGYDADFYIAEIADGPREIK</sequence>
<keyword evidence="9 11" id="KW-0299">Galactose metabolism</keyword>
<dbReference type="eggNOG" id="COG0153">
    <property type="taxonomic scope" value="Bacteria"/>
</dbReference>
<dbReference type="EMBL" id="AZFA01000027">
    <property type="protein sequence ID" value="KRL65775.1"/>
    <property type="molecule type" value="Genomic_DNA"/>
</dbReference>
<evidence type="ECO:0000256" key="11">
    <source>
        <dbReference type="HAMAP-Rule" id="MF_00246"/>
    </source>
</evidence>
<keyword evidence="2 11" id="KW-0963">Cytoplasm</keyword>
<dbReference type="InterPro" id="IPR000705">
    <property type="entry name" value="Galactokinase"/>
</dbReference>
<keyword evidence="6 11" id="KW-0418">Kinase</keyword>
<keyword evidence="17" id="KW-1185">Reference proteome</keyword>
<dbReference type="GO" id="GO:0004335">
    <property type="term" value="F:galactokinase activity"/>
    <property type="evidence" value="ECO:0007669"/>
    <property type="project" value="UniProtKB-UniRule"/>
</dbReference>
<dbReference type="NCBIfam" id="TIGR00131">
    <property type="entry name" value="gal_kin"/>
    <property type="match status" value="1"/>
</dbReference>
<comment type="catalytic activity">
    <reaction evidence="11">
        <text>alpha-D-galactose + ATP = alpha-D-galactose 1-phosphate + ADP + H(+)</text>
        <dbReference type="Rhea" id="RHEA:13553"/>
        <dbReference type="ChEBI" id="CHEBI:15378"/>
        <dbReference type="ChEBI" id="CHEBI:28061"/>
        <dbReference type="ChEBI" id="CHEBI:30616"/>
        <dbReference type="ChEBI" id="CHEBI:58336"/>
        <dbReference type="ChEBI" id="CHEBI:456216"/>
        <dbReference type="EC" id="2.7.1.6"/>
    </reaction>
</comment>
<dbReference type="PIRSF" id="PIRSF000530">
    <property type="entry name" value="Galactokinase"/>
    <property type="match status" value="1"/>
</dbReference>
<dbReference type="AlphaFoldDB" id="A0A0R1S9S0"/>
<evidence type="ECO:0000256" key="9">
    <source>
        <dbReference type="ARBA" id="ARBA00023144"/>
    </source>
</evidence>
<dbReference type="HAMAP" id="MF_00246">
    <property type="entry name" value="Galactokinase"/>
    <property type="match status" value="1"/>
</dbReference>
<evidence type="ECO:0000256" key="5">
    <source>
        <dbReference type="ARBA" id="ARBA00022741"/>
    </source>
</evidence>
<dbReference type="InterPro" id="IPR020568">
    <property type="entry name" value="Ribosomal_Su5_D2-typ_SF"/>
</dbReference>
<comment type="subcellular location">
    <subcellularLocation>
        <location evidence="11">Cytoplasm</location>
    </subcellularLocation>
</comment>
<evidence type="ECO:0000259" key="15">
    <source>
        <dbReference type="Pfam" id="PF10509"/>
    </source>
</evidence>
<dbReference type="PRINTS" id="PR00959">
    <property type="entry name" value="MEVGALKINASE"/>
</dbReference>
<dbReference type="Gene3D" id="3.30.70.890">
    <property type="entry name" value="GHMP kinase, C-terminal domain"/>
    <property type="match status" value="1"/>
</dbReference>
<comment type="caution">
    <text evidence="16">The sequence shown here is derived from an EMBL/GenBank/DDBJ whole genome shotgun (WGS) entry which is preliminary data.</text>
</comment>
<dbReference type="PANTHER" id="PTHR10457:SF7">
    <property type="entry name" value="GALACTOKINASE-RELATED"/>
    <property type="match status" value="1"/>
</dbReference>
<dbReference type="PROSITE" id="PS00106">
    <property type="entry name" value="GALACTOKINASE"/>
    <property type="match status" value="1"/>
</dbReference>
<feature type="binding site" evidence="11">
    <location>
        <position position="181"/>
    </location>
    <ligand>
        <name>Mg(2+)</name>
        <dbReference type="ChEBI" id="CHEBI:18420"/>
    </ligand>
</feature>
<comment type="similarity">
    <text evidence="1 11">Belongs to the GHMP kinase family. GalK subfamily.</text>
</comment>
<evidence type="ECO:0000256" key="12">
    <source>
        <dbReference type="NCBIfam" id="TIGR00131"/>
    </source>
</evidence>
<dbReference type="EC" id="2.7.1.6" evidence="11 12"/>
<dbReference type="UniPathway" id="UPA00214"/>
<comment type="pathway">
    <text evidence="11">Carbohydrate metabolism; galactose metabolism.</text>
</comment>
<evidence type="ECO:0000256" key="4">
    <source>
        <dbReference type="ARBA" id="ARBA00022723"/>
    </source>
</evidence>
<keyword evidence="3 11" id="KW-0808">Transferase</keyword>